<reference evidence="1" key="1">
    <citation type="journal article" date="2023" name="IScience">
        <title>Live-bearing cockroach genome reveals convergent evolutionary mechanisms linked to viviparity in insects and beyond.</title>
        <authorList>
            <person name="Fouks B."/>
            <person name="Harrison M.C."/>
            <person name="Mikhailova A.A."/>
            <person name="Marchal E."/>
            <person name="English S."/>
            <person name="Carruthers M."/>
            <person name="Jennings E.C."/>
            <person name="Chiamaka E.L."/>
            <person name="Frigard R.A."/>
            <person name="Pippel M."/>
            <person name="Attardo G.M."/>
            <person name="Benoit J.B."/>
            <person name="Bornberg-Bauer E."/>
            <person name="Tobe S.S."/>
        </authorList>
    </citation>
    <scope>NUCLEOTIDE SEQUENCE</scope>
    <source>
        <strain evidence="1">Stay&amp;Tobe</strain>
    </source>
</reference>
<proteinExistence type="predicted"/>
<comment type="caution">
    <text evidence="1">The sequence shown here is derived from an EMBL/GenBank/DDBJ whole genome shotgun (WGS) entry which is preliminary data.</text>
</comment>
<dbReference type="EMBL" id="JASPKZ010000045">
    <property type="protein sequence ID" value="KAJ9600827.1"/>
    <property type="molecule type" value="Genomic_DNA"/>
</dbReference>
<sequence>WKEIDFQNSSSIILHLDIETKEDQNIGGKIKTILVRFIVTERFLFVERACSLFSLIQNINVLRCFLQLKLWYKVKTRFVQYKLLDYDEDTDGAQGHIMIRNFPLNLILKTPCPTWTYHQSCVSALRIDTSCELGCQPCMTAIFTRCPNVLFYDMNSSSDEDADGAQGLIGRIQKTPHYFCHLHNNSNSTGISGAKQQVKDILIQECLNLKDKLSFKNSGLNCLNLDENADGALGLQGDLLFISCCNNGRKYRLNGVGLRDYGMPVSLGQFRNVNLTGSQTPTIGSVNSRAMVLPLSNDQNKHLVFISIRGQVNSRAKLSNGSVNNYLMAESTPRPQCCQKLAAFSHNQLLTKINSHFLECFQIKTFQYTNS</sequence>
<dbReference type="AlphaFoldDB" id="A0AAD8AMA8"/>
<dbReference type="Proteomes" id="UP001233999">
    <property type="component" value="Unassembled WGS sequence"/>
</dbReference>
<feature type="non-terminal residue" evidence="1">
    <location>
        <position position="1"/>
    </location>
</feature>
<organism evidence="1 2">
    <name type="scientific">Diploptera punctata</name>
    <name type="common">Pacific beetle cockroach</name>
    <dbReference type="NCBI Taxonomy" id="6984"/>
    <lineage>
        <taxon>Eukaryota</taxon>
        <taxon>Metazoa</taxon>
        <taxon>Ecdysozoa</taxon>
        <taxon>Arthropoda</taxon>
        <taxon>Hexapoda</taxon>
        <taxon>Insecta</taxon>
        <taxon>Pterygota</taxon>
        <taxon>Neoptera</taxon>
        <taxon>Polyneoptera</taxon>
        <taxon>Dictyoptera</taxon>
        <taxon>Blattodea</taxon>
        <taxon>Blaberoidea</taxon>
        <taxon>Blaberidae</taxon>
        <taxon>Diplopterinae</taxon>
        <taxon>Diploptera</taxon>
    </lineage>
</organism>
<protein>
    <submittedName>
        <fullName evidence="1">Uncharacterized protein</fullName>
    </submittedName>
</protein>
<feature type="non-terminal residue" evidence="1">
    <location>
        <position position="371"/>
    </location>
</feature>
<accession>A0AAD8AMA8</accession>
<evidence type="ECO:0000313" key="1">
    <source>
        <dbReference type="EMBL" id="KAJ9600827.1"/>
    </source>
</evidence>
<keyword evidence="2" id="KW-1185">Reference proteome</keyword>
<evidence type="ECO:0000313" key="2">
    <source>
        <dbReference type="Proteomes" id="UP001233999"/>
    </source>
</evidence>
<gene>
    <name evidence="1" type="ORF">L9F63_001039</name>
</gene>
<name>A0AAD8AMA8_DIPPU</name>
<reference evidence="1" key="2">
    <citation type="submission" date="2023-05" db="EMBL/GenBank/DDBJ databases">
        <authorList>
            <person name="Fouks B."/>
        </authorList>
    </citation>
    <scope>NUCLEOTIDE SEQUENCE</scope>
    <source>
        <strain evidence="1">Stay&amp;Tobe</strain>
        <tissue evidence="1">Testes</tissue>
    </source>
</reference>